<name>A0A3T1D019_9BACL</name>
<dbReference type="InterPro" id="IPR027470">
    <property type="entry name" value="Cation_efflux_CTD"/>
</dbReference>
<dbReference type="Pfam" id="PF01545">
    <property type="entry name" value="Cation_efflux"/>
    <property type="match status" value="1"/>
</dbReference>
<dbReference type="PANTHER" id="PTHR43840">
    <property type="entry name" value="MITOCHONDRIAL METAL TRANSPORTER 1-RELATED"/>
    <property type="match status" value="1"/>
</dbReference>
<dbReference type="EMBL" id="AP019400">
    <property type="protein sequence ID" value="BBI31359.1"/>
    <property type="molecule type" value="Genomic_DNA"/>
</dbReference>
<comment type="similarity">
    <text evidence="2">Belongs to the cation diffusion facilitator (CDF) transporter (TC 2.A.4) family.</text>
</comment>
<dbReference type="KEGG" id="cohn:KCTCHS21_07580"/>
<dbReference type="InterPro" id="IPR036837">
    <property type="entry name" value="Cation_efflux_CTD_sf"/>
</dbReference>
<proteinExistence type="inferred from homology"/>
<protein>
    <submittedName>
        <fullName evidence="10">Transporter</fullName>
    </submittedName>
</protein>
<keyword evidence="6 7" id="KW-0472">Membrane</keyword>
<organism evidence="10 11">
    <name type="scientific">Cohnella abietis</name>
    <dbReference type="NCBI Taxonomy" id="2507935"/>
    <lineage>
        <taxon>Bacteria</taxon>
        <taxon>Bacillati</taxon>
        <taxon>Bacillota</taxon>
        <taxon>Bacilli</taxon>
        <taxon>Bacillales</taxon>
        <taxon>Paenibacillaceae</taxon>
        <taxon>Cohnella</taxon>
    </lineage>
</organism>
<dbReference type="NCBIfam" id="TIGR01297">
    <property type="entry name" value="CDF"/>
    <property type="match status" value="1"/>
</dbReference>
<keyword evidence="3" id="KW-0813">Transport</keyword>
<dbReference type="Proteomes" id="UP000289856">
    <property type="component" value="Chromosome"/>
</dbReference>
<evidence type="ECO:0000256" key="5">
    <source>
        <dbReference type="ARBA" id="ARBA00022989"/>
    </source>
</evidence>
<feature type="transmembrane region" description="Helical" evidence="7">
    <location>
        <begin position="159"/>
        <end position="177"/>
    </location>
</feature>
<dbReference type="OrthoDB" id="9806522at2"/>
<dbReference type="SUPFAM" id="SSF161111">
    <property type="entry name" value="Cation efflux protein transmembrane domain-like"/>
    <property type="match status" value="1"/>
</dbReference>
<accession>A0A3T1D019</accession>
<dbReference type="InterPro" id="IPR058533">
    <property type="entry name" value="Cation_efflux_TM"/>
</dbReference>
<dbReference type="PANTHER" id="PTHR43840:SF50">
    <property type="entry name" value="MANGANESE EFFLUX SYSTEM PROTEIN MNES"/>
    <property type="match status" value="1"/>
</dbReference>
<dbReference type="Gene3D" id="3.30.70.1350">
    <property type="entry name" value="Cation efflux protein, cytoplasmic domain"/>
    <property type="match status" value="1"/>
</dbReference>
<evidence type="ECO:0000256" key="4">
    <source>
        <dbReference type="ARBA" id="ARBA00022692"/>
    </source>
</evidence>
<keyword evidence="4 7" id="KW-0812">Transmembrane</keyword>
<dbReference type="RefSeq" id="WP_130605202.1">
    <property type="nucleotide sequence ID" value="NZ_AP019400.1"/>
</dbReference>
<evidence type="ECO:0000256" key="3">
    <source>
        <dbReference type="ARBA" id="ARBA00022448"/>
    </source>
</evidence>
<reference evidence="10 11" key="1">
    <citation type="submission" date="2019-01" db="EMBL/GenBank/DDBJ databases">
        <title>Complete genome sequence of Cohnella hallensis HS21 isolated from Korean fir (Abies koreana) rhizospheric soil.</title>
        <authorList>
            <person name="Jiang L."/>
            <person name="Kang S.W."/>
            <person name="Kim S."/>
            <person name="Jung J."/>
            <person name="Kim C.Y."/>
            <person name="Kim D.H."/>
            <person name="Kim S.W."/>
            <person name="Lee J."/>
        </authorList>
    </citation>
    <scope>NUCLEOTIDE SEQUENCE [LARGE SCALE GENOMIC DNA]</scope>
    <source>
        <strain evidence="10 11">HS21</strain>
    </source>
</reference>
<evidence type="ECO:0000256" key="7">
    <source>
        <dbReference type="SAM" id="Phobius"/>
    </source>
</evidence>
<dbReference type="InterPro" id="IPR027469">
    <property type="entry name" value="Cation_efflux_TMD_sf"/>
</dbReference>
<evidence type="ECO:0000313" key="10">
    <source>
        <dbReference type="EMBL" id="BBI31359.1"/>
    </source>
</evidence>
<dbReference type="GO" id="GO:0016020">
    <property type="term" value="C:membrane"/>
    <property type="evidence" value="ECO:0007669"/>
    <property type="project" value="UniProtKB-SubCell"/>
</dbReference>
<dbReference type="SUPFAM" id="SSF160240">
    <property type="entry name" value="Cation efflux protein cytoplasmic domain-like"/>
    <property type="match status" value="1"/>
</dbReference>
<dbReference type="GO" id="GO:0008324">
    <property type="term" value="F:monoatomic cation transmembrane transporter activity"/>
    <property type="evidence" value="ECO:0007669"/>
    <property type="project" value="InterPro"/>
</dbReference>
<sequence length="301" mass="32983">MENKYDDIKLGEKGAWLSIVAYIILSALKLAIAHSTNSEALMADGLNNSTDIVASLAVLIGLKISRKPADNDHRYGHFRAETVAALIASFIMFAVGLQVLYQAIMKFRTPSLESPDSIAAWTAIFCAVVIYFVYLYNFRLAKKIKSNALMAAAQDNRSDAFVSVGAFIGIIGSQFGLPWLDPLTALLVGGIICKTAWGIFRDSSHALTDGFDDAELQEIQQTINEIPGVEAIIDIKARIHGNNKLVDVTIGVDYQLNVSESHEITENIERIIYEVHHISHVHIHIEPVEAPALPALASKIM</sequence>
<gene>
    <name evidence="10" type="ORF">KCTCHS21_07580</name>
</gene>
<keyword evidence="11" id="KW-1185">Reference proteome</keyword>
<comment type="subcellular location">
    <subcellularLocation>
        <location evidence="1">Membrane</location>
        <topology evidence="1">Multi-pass membrane protein</topology>
    </subcellularLocation>
</comment>
<evidence type="ECO:0000259" key="8">
    <source>
        <dbReference type="Pfam" id="PF01545"/>
    </source>
</evidence>
<feature type="domain" description="Cation efflux protein transmembrane" evidence="8">
    <location>
        <begin position="16"/>
        <end position="207"/>
    </location>
</feature>
<dbReference type="Gene3D" id="1.20.1510.10">
    <property type="entry name" value="Cation efflux protein transmembrane domain"/>
    <property type="match status" value="1"/>
</dbReference>
<feature type="transmembrane region" description="Helical" evidence="7">
    <location>
        <begin position="83"/>
        <end position="105"/>
    </location>
</feature>
<keyword evidence="5 7" id="KW-1133">Transmembrane helix</keyword>
<dbReference type="AlphaFoldDB" id="A0A3T1D019"/>
<feature type="domain" description="Cation efflux protein cytoplasmic" evidence="9">
    <location>
        <begin position="212"/>
        <end position="287"/>
    </location>
</feature>
<dbReference type="InterPro" id="IPR050291">
    <property type="entry name" value="CDF_Transporter"/>
</dbReference>
<evidence type="ECO:0000313" key="11">
    <source>
        <dbReference type="Proteomes" id="UP000289856"/>
    </source>
</evidence>
<evidence type="ECO:0000256" key="6">
    <source>
        <dbReference type="ARBA" id="ARBA00023136"/>
    </source>
</evidence>
<evidence type="ECO:0000256" key="2">
    <source>
        <dbReference type="ARBA" id="ARBA00008114"/>
    </source>
</evidence>
<evidence type="ECO:0000256" key="1">
    <source>
        <dbReference type="ARBA" id="ARBA00004141"/>
    </source>
</evidence>
<dbReference type="Pfam" id="PF16916">
    <property type="entry name" value="ZT_dimer"/>
    <property type="match status" value="1"/>
</dbReference>
<dbReference type="InterPro" id="IPR002524">
    <property type="entry name" value="Cation_efflux"/>
</dbReference>
<dbReference type="FunFam" id="1.20.1510.10:FF:000006">
    <property type="entry name" value="Divalent cation efflux transporter"/>
    <property type="match status" value="1"/>
</dbReference>
<feature type="transmembrane region" description="Helical" evidence="7">
    <location>
        <begin position="117"/>
        <end position="138"/>
    </location>
</feature>
<evidence type="ECO:0000259" key="9">
    <source>
        <dbReference type="Pfam" id="PF16916"/>
    </source>
</evidence>
<feature type="transmembrane region" description="Helical" evidence="7">
    <location>
        <begin position="14"/>
        <end position="33"/>
    </location>
</feature>